<dbReference type="Pfam" id="PF07969">
    <property type="entry name" value="Amidohydro_3"/>
    <property type="match status" value="1"/>
</dbReference>
<evidence type="ECO:0000259" key="1">
    <source>
        <dbReference type="Pfam" id="PF07969"/>
    </source>
</evidence>
<dbReference type="SUPFAM" id="SSF51338">
    <property type="entry name" value="Composite domain of metallo-dependent hydrolases"/>
    <property type="match status" value="1"/>
</dbReference>
<dbReference type="Gene3D" id="2.30.40.10">
    <property type="entry name" value="Urease, subunit C, domain 1"/>
    <property type="match status" value="1"/>
</dbReference>
<organism evidence="2 4">
    <name type="scientific">Labedella gwakjiensis</name>
    <dbReference type="NCBI Taxonomy" id="390269"/>
    <lineage>
        <taxon>Bacteria</taxon>
        <taxon>Bacillati</taxon>
        <taxon>Actinomycetota</taxon>
        <taxon>Actinomycetes</taxon>
        <taxon>Micrococcales</taxon>
        <taxon>Microbacteriaceae</taxon>
        <taxon>Labedella</taxon>
    </lineage>
</organism>
<sequence>MTSLVLRSVRRPGETDPVDVHIRDGLVRSITASATASAPAAGDDVAEIRADGRYLLPGLWDEHTHVTTWALTAKRVDLSSADSARATLEIVAGFGTDTAAPDDTLVGVGFRDAVWADEPSLAAIDAVTGSRPTALVSHDLHCVWINSLAASRFGVSVGADGLLREDEAFRVTQALADLPDALVDQWVSEAADVAAARGVVGVVDLEMAWNRDVWLRRFGGGFRTLRVDVGVYAEHLDLAVAEGLYTGAPLSELSAGLLTVGPLKVLIDGSLNTRTAYCVDEYPHGGRGMLTVSEDELVALLTRAKDAGFAPAVHAIGDAANRVALDAYERAGVVGRVEHAQFLRPEEVARFGALGVTASVQPEHALDDRDAAELNWPGQTNRAFPLRSLLEAGARLAFGSDAPVAPLDPWVTMSAATARARDDGRAPWHPEQSISRRDALAASARGRTDVREGDVADLVLVDVDPLSAPDDVFRRMPVSATLLGGRFTFRSASL</sequence>
<dbReference type="RefSeq" id="WP_106562995.1">
    <property type="nucleotide sequence ID" value="NZ_PYAU01000001.1"/>
</dbReference>
<evidence type="ECO:0000313" key="4">
    <source>
        <dbReference type="Proteomes" id="UP000241203"/>
    </source>
</evidence>
<dbReference type="SUPFAM" id="SSF51556">
    <property type="entry name" value="Metallo-dependent hydrolases"/>
    <property type="match status" value="1"/>
</dbReference>
<evidence type="ECO:0000313" key="3">
    <source>
        <dbReference type="EMBL" id="RUQ87515.1"/>
    </source>
</evidence>
<name>A0A2P8GVB8_9MICO</name>
<keyword evidence="5" id="KW-1185">Reference proteome</keyword>
<dbReference type="EMBL" id="PYAU01000001">
    <property type="protein sequence ID" value="PSL37917.1"/>
    <property type="molecule type" value="Genomic_DNA"/>
</dbReference>
<evidence type="ECO:0000313" key="2">
    <source>
        <dbReference type="EMBL" id="PSL37917.1"/>
    </source>
</evidence>
<dbReference type="PANTHER" id="PTHR22642">
    <property type="entry name" value="IMIDAZOLONEPROPIONASE"/>
    <property type="match status" value="1"/>
</dbReference>
<comment type="caution">
    <text evidence="2">The sequence shown here is derived from an EMBL/GenBank/DDBJ whole genome shotgun (WGS) entry which is preliminary data.</text>
</comment>
<dbReference type="Gene3D" id="3.10.310.70">
    <property type="match status" value="1"/>
</dbReference>
<dbReference type="PANTHER" id="PTHR22642:SF2">
    <property type="entry name" value="PROTEIN LONG AFTER FAR-RED 3"/>
    <property type="match status" value="1"/>
</dbReference>
<feature type="domain" description="Amidohydrolase 3" evidence="1">
    <location>
        <begin position="48"/>
        <end position="488"/>
    </location>
</feature>
<dbReference type="Proteomes" id="UP000241203">
    <property type="component" value="Unassembled WGS sequence"/>
</dbReference>
<dbReference type="InterPro" id="IPR032466">
    <property type="entry name" value="Metal_Hydrolase"/>
</dbReference>
<dbReference type="Proteomes" id="UP000268291">
    <property type="component" value="Unassembled WGS sequence"/>
</dbReference>
<dbReference type="GO" id="GO:0016810">
    <property type="term" value="F:hydrolase activity, acting on carbon-nitrogen (but not peptide) bonds"/>
    <property type="evidence" value="ECO:0007669"/>
    <property type="project" value="InterPro"/>
</dbReference>
<dbReference type="OrthoDB" id="3238066at2"/>
<proteinExistence type="predicted"/>
<reference evidence="2 4" key="1">
    <citation type="submission" date="2018-03" db="EMBL/GenBank/DDBJ databases">
        <title>Genomic Encyclopedia of Archaeal and Bacterial Type Strains, Phase II (KMG-II): from individual species to whole genera.</title>
        <authorList>
            <person name="Goeker M."/>
        </authorList>
    </citation>
    <scope>NUCLEOTIDE SEQUENCE [LARGE SCALE GENOMIC DNA]</scope>
    <source>
        <strain evidence="2 4">DSM 21548</strain>
    </source>
</reference>
<gene>
    <name evidence="2" type="ORF">CLV49_1525</name>
    <name evidence="3" type="ORF">ELQ93_11570</name>
</gene>
<evidence type="ECO:0000313" key="5">
    <source>
        <dbReference type="Proteomes" id="UP000268291"/>
    </source>
</evidence>
<dbReference type="InterPro" id="IPR013108">
    <property type="entry name" value="Amidohydro_3"/>
</dbReference>
<accession>A0A2P8GVB8</accession>
<protein>
    <submittedName>
        <fullName evidence="3">Amidohydrolase</fullName>
    </submittedName>
</protein>
<dbReference type="InterPro" id="IPR011059">
    <property type="entry name" value="Metal-dep_hydrolase_composite"/>
</dbReference>
<dbReference type="EMBL" id="RZGY01000001">
    <property type="protein sequence ID" value="RUQ87515.1"/>
    <property type="molecule type" value="Genomic_DNA"/>
</dbReference>
<reference evidence="3 5" key="2">
    <citation type="submission" date="2018-12" db="EMBL/GenBank/DDBJ databases">
        <authorList>
            <person name="hu s."/>
            <person name="Xu Y."/>
            <person name="Xu B."/>
            <person name="Li F."/>
        </authorList>
    </citation>
    <scope>NUCLEOTIDE SEQUENCE [LARGE SCALE GENOMIC DNA]</scope>
    <source>
        <strain evidence="3 5">KSW2-17</strain>
    </source>
</reference>
<dbReference type="AlphaFoldDB" id="A0A2P8GVB8"/>
<dbReference type="Gene3D" id="3.20.20.140">
    <property type="entry name" value="Metal-dependent hydrolases"/>
    <property type="match status" value="1"/>
</dbReference>